<gene>
    <name evidence="2" type="ORF">FHS22_002303</name>
</gene>
<evidence type="ECO:0000313" key="2">
    <source>
        <dbReference type="EMBL" id="MBB5963029.1"/>
    </source>
</evidence>
<keyword evidence="3" id="KW-1185">Reference proteome</keyword>
<keyword evidence="1" id="KW-0812">Transmembrane</keyword>
<dbReference type="EMBL" id="JACHJJ010000006">
    <property type="protein sequence ID" value="MBB5963029.1"/>
    <property type="molecule type" value="Genomic_DNA"/>
</dbReference>
<reference evidence="2 3" key="1">
    <citation type="submission" date="2020-08" db="EMBL/GenBank/DDBJ databases">
        <title>Genomic Encyclopedia of Type Strains, Phase III (KMG-III): the genomes of soil and plant-associated and newly described type strains.</title>
        <authorList>
            <person name="Whitman W."/>
        </authorList>
    </citation>
    <scope>NUCLEOTIDE SEQUENCE [LARGE SCALE GENOMIC DNA]</scope>
    <source>
        <strain evidence="2 3">CECT 3303</strain>
    </source>
</reference>
<evidence type="ECO:0000313" key="3">
    <source>
        <dbReference type="Proteomes" id="UP000562352"/>
    </source>
</evidence>
<protein>
    <submittedName>
        <fullName evidence="2">Sterol desaturase/sphingolipid hydroxylase (Fatty acid hydroxylase superfamily)</fullName>
    </submittedName>
</protein>
<feature type="transmembrane region" description="Helical" evidence="1">
    <location>
        <begin position="12"/>
        <end position="34"/>
    </location>
</feature>
<comment type="caution">
    <text evidence="2">The sequence shown here is derived from an EMBL/GenBank/DDBJ whole genome shotgun (WGS) entry which is preliminary data.</text>
</comment>
<name>A0A841D0J3_PLAVE</name>
<evidence type="ECO:0000256" key="1">
    <source>
        <dbReference type="SAM" id="Phobius"/>
    </source>
</evidence>
<dbReference type="RefSeq" id="WP_184940894.1">
    <property type="nucleotide sequence ID" value="NZ_BAAAWZ010000001.1"/>
</dbReference>
<keyword evidence="1" id="KW-1133">Transmembrane helix</keyword>
<keyword evidence="1" id="KW-0472">Membrane</keyword>
<accession>A0A841D0J3</accession>
<dbReference type="AlphaFoldDB" id="A0A841D0J3"/>
<sequence length="101" mass="9913">MHSSFTVDPAAAPALWVVIAVLLGVIAALVAGILSQWAGGTRPTVLTWGAGAFTGTVTLALAIITLLHALSSAGAQASQGGTAVLGYPQPGLRPSAGALQP</sequence>
<proteinExistence type="predicted"/>
<feature type="transmembrane region" description="Helical" evidence="1">
    <location>
        <begin position="46"/>
        <end position="70"/>
    </location>
</feature>
<organism evidence="2 3">
    <name type="scientific">Planomonospora venezuelensis</name>
    <dbReference type="NCBI Taxonomy" id="1999"/>
    <lineage>
        <taxon>Bacteria</taxon>
        <taxon>Bacillati</taxon>
        <taxon>Actinomycetota</taxon>
        <taxon>Actinomycetes</taxon>
        <taxon>Streptosporangiales</taxon>
        <taxon>Streptosporangiaceae</taxon>
        <taxon>Planomonospora</taxon>
    </lineage>
</organism>
<dbReference type="Proteomes" id="UP000562352">
    <property type="component" value="Unassembled WGS sequence"/>
</dbReference>